<dbReference type="EMBL" id="KI966457">
    <property type="protein sequence ID" value="EWC43670.1"/>
    <property type="molecule type" value="Genomic_DNA"/>
</dbReference>
<evidence type="ECO:0000313" key="3">
    <source>
        <dbReference type="EMBL" id="EWC43670.1"/>
    </source>
</evidence>
<dbReference type="AlphaFoldDB" id="W7I4K6"/>
<dbReference type="Proteomes" id="UP000024837">
    <property type="component" value="Unassembled WGS sequence"/>
</dbReference>
<dbReference type="InterPro" id="IPR023210">
    <property type="entry name" value="NADP_OxRdtase_dom"/>
</dbReference>
<evidence type="ECO:0000259" key="2">
    <source>
        <dbReference type="Pfam" id="PF00248"/>
    </source>
</evidence>
<accession>W7I4K6</accession>
<keyword evidence="4" id="KW-1185">Reference proteome</keyword>
<dbReference type="GO" id="GO:0016491">
    <property type="term" value="F:oxidoreductase activity"/>
    <property type="evidence" value="ECO:0007669"/>
    <property type="project" value="UniProtKB-KW"/>
</dbReference>
<dbReference type="InterPro" id="IPR050523">
    <property type="entry name" value="AKR_Detox_Biosynth"/>
</dbReference>
<reference evidence="3 4" key="1">
    <citation type="submission" date="2013-05" db="EMBL/GenBank/DDBJ databases">
        <title>Drechslerella stenobrocha genome reveals carnivorous origination and mechanical trapping mechanism of predatory fungi.</title>
        <authorList>
            <person name="Liu X."/>
            <person name="Zhang W."/>
            <person name="Liu K."/>
        </authorList>
    </citation>
    <scope>NUCLEOTIDE SEQUENCE [LARGE SCALE GENOMIC DNA]</scope>
    <source>
        <strain evidence="3 4">248</strain>
    </source>
</reference>
<name>W7I4K6_9PEZI</name>
<dbReference type="CDD" id="cd19075">
    <property type="entry name" value="AKR_AKR7A1-5"/>
    <property type="match status" value="1"/>
</dbReference>
<dbReference type="HOGENOM" id="CLU_023205_1_1_1"/>
<organism evidence="3 4">
    <name type="scientific">Drechslerella stenobrocha 248</name>
    <dbReference type="NCBI Taxonomy" id="1043628"/>
    <lineage>
        <taxon>Eukaryota</taxon>
        <taxon>Fungi</taxon>
        <taxon>Dikarya</taxon>
        <taxon>Ascomycota</taxon>
        <taxon>Pezizomycotina</taxon>
        <taxon>Orbiliomycetes</taxon>
        <taxon>Orbiliales</taxon>
        <taxon>Orbiliaceae</taxon>
        <taxon>Drechslerella</taxon>
    </lineage>
</organism>
<dbReference type="PANTHER" id="PTHR43364">
    <property type="entry name" value="NADH-SPECIFIC METHYLGLYOXAL REDUCTASE-RELATED"/>
    <property type="match status" value="1"/>
</dbReference>
<evidence type="ECO:0000256" key="1">
    <source>
        <dbReference type="ARBA" id="ARBA00023002"/>
    </source>
</evidence>
<dbReference type="OrthoDB" id="48988at2759"/>
<sequence>MVSDMKIVFGAMSFGREGLPTSRITSLDGAGQILDLFASRGYTDIDSARIYGGGSSEEMLGELDWQKRGLVMQTKLYPVGSTAMAAAAPSLGMPIYTHHSGEIRRGLLDSLKALKADKIDLFDLHGPDRTVDFTVTLQEVNELYKEGYFTRFGISNYAAWEVAQIWETCDRNGWIKPTVYQGVYNAITRGIELELVPCLRKYGISLYVFNPLAGGLLSGKYKRDTAEFEPGSRFDDKNGVAGKFARMRYWNDGSFDAMDRITPAAQAAGLTEAECVLRWLVHHSALSKDAGDAVILGASNLKHLASNLDDVEKGPLPEAVVKAINEGWAAAQAQGGGLFKYFH</sequence>
<dbReference type="Gene3D" id="3.20.20.100">
    <property type="entry name" value="NADP-dependent oxidoreductase domain"/>
    <property type="match status" value="1"/>
</dbReference>
<gene>
    <name evidence="3" type="ORF">DRE_01557</name>
</gene>
<feature type="domain" description="NADP-dependent oxidoreductase" evidence="2">
    <location>
        <begin position="6"/>
        <end position="326"/>
    </location>
</feature>
<proteinExistence type="predicted"/>
<evidence type="ECO:0000313" key="4">
    <source>
        <dbReference type="Proteomes" id="UP000024837"/>
    </source>
</evidence>
<dbReference type="Pfam" id="PF00248">
    <property type="entry name" value="Aldo_ket_red"/>
    <property type="match status" value="1"/>
</dbReference>
<dbReference type="PANTHER" id="PTHR43364:SF4">
    <property type="entry name" value="NAD(P)-LINKED OXIDOREDUCTASE SUPERFAMILY PROTEIN"/>
    <property type="match status" value="1"/>
</dbReference>
<dbReference type="InterPro" id="IPR036812">
    <property type="entry name" value="NAD(P)_OxRdtase_dom_sf"/>
</dbReference>
<dbReference type="SUPFAM" id="SSF51430">
    <property type="entry name" value="NAD(P)-linked oxidoreductase"/>
    <property type="match status" value="1"/>
</dbReference>
<protein>
    <recommendedName>
        <fullName evidence="2">NADP-dependent oxidoreductase domain-containing protein</fullName>
    </recommendedName>
</protein>
<keyword evidence="1" id="KW-0560">Oxidoreductase</keyword>